<evidence type="ECO:0000256" key="1">
    <source>
        <dbReference type="ARBA" id="ARBA00001947"/>
    </source>
</evidence>
<dbReference type="EMBL" id="GBBI01000999">
    <property type="protein sequence ID" value="JAC17713.1"/>
    <property type="molecule type" value="mRNA"/>
</dbReference>
<keyword evidence="9" id="KW-0547">Nucleotide-binding</keyword>
<evidence type="ECO:0000256" key="8">
    <source>
        <dbReference type="ARBA" id="ARBA00022723"/>
    </source>
</evidence>
<dbReference type="InterPro" id="IPR015865">
    <property type="entry name" value="Riboflavin_kinase_bac/euk"/>
</dbReference>
<dbReference type="GO" id="GO:0005524">
    <property type="term" value="F:ATP binding"/>
    <property type="evidence" value="ECO:0007669"/>
    <property type="project" value="UniProtKB-KW"/>
</dbReference>
<dbReference type="EC" id="2.7.1.26" evidence="3"/>
<organism evidence="18">
    <name type="scientific">Triatoma infestans</name>
    <name type="common">Assassin bug</name>
    <dbReference type="NCBI Taxonomy" id="30076"/>
    <lineage>
        <taxon>Eukaryota</taxon>
        <taxon>Metazoa</taxon>
        <taxon>Ecdysozoa</taxon>
        <taxon>Arthropoda</taxon>
        <taxon>Hexapoda</taxon>
        <taxon>Insecta</taxon>
        <taxon>Pterygota</taxon>
        <taxon>Neoptera</taxon>
        <taxon>Paraneoptera</taxon>
        <taxon>Hemiptera</taxon>
        <taxon>Heteroptera</taxon>
        <taxon>Panheteroptera</taxon>
        <taxon>Cimicomorpha</taxon>
        <taxon>Reduviidae</taxon>
        <taxon>Triatominae</taxon>
        <taxon>Triatoma</taxon>
    </lineage>
</organism>
<dbReference type="PANTHER" id="PTHR22749:SF6">
    <property type="entry name" value="RIBOFLAVIN KINASE"/>
    <property type="match status" value="1"/>
</dbReference>
<evidence type="ECO:0000256" key="4">
    <source>
        <dbReference type="ARBA" id="ARBA00017394"/>
    </source>
</evidence>
<evidence type="ECO:0000313" key="18">
    <source>
        <dbReference type="EMBL" id="JAC17713.1"/>
    </source>
</evidence>
<comment type="function">
    <text evidence="15">Catalyzes the phosphorylation of riboflavin (vitamin B2) to form flavin-mononucleotide (FMN), hence rate-limiting enzyme in the synthesis of FAD. Essential for TNF-induced reactive oxygen species (ROS) production. Through its interaction with both TNFRSF1A and CYBA, physically and functionally couples TNFRSF1A to NADPH oxidase. TNF-activation of RFK may enhance the incorporation of FAD in NADPH oxidase, a critical step for the assembly and activation of NADPH oxidase.</text>
</comment>
<accession>A0A023F9W5</accession>
<dbReference type="Pfam" id="PF01687">
    <property type="entry name" value="Flavokinase"/>
    <property type="match status" value="1"/>
</dbReference>
<evidence type="ECO:0000256" key="11">
    <source>
        <dbReference type="ARBA" id="ARBA00022833"/>
    </source>
</evidence>
<dbReference type="GO" id="GO:0009231">
    <property type="term" value="P:riboflavin biosynthetic process"/>
    <property type="evidence" value="ECO:0007669"/>
    <property type="project" value="InterPro"/>
</dbReference>
<dbReference type="UniPathway" id="UPA00276">
    <property type="reaction ID" value="UER00406"/>
</dbReference>
<evidence type="ECO:0000256" key="5">
    <source>
        <dbReference type="ARBA" id="ARBA00022630"/>
    </source>
</evidence>
<dbReference type="SMART" id="SM00904">
    <property type="entry name" value="Flavokinase"/>
    <property type="match status" value="1"/>
</dbReference>
<sequence>MFTSPLPIFVSGLVARGFGRGSKDLGIPTANYSAEVVKNLPHNLEPGVYYGWAQIENGEVHKMVMSVGWNPFYKNTMKTMEIHILHQFENEFYGSLMKVCVLKYLRPEMNFPSVDELISAIKSDVAIATKELDKPEFIKFREHEFFQI</sequence>
<reference evidence="18" key="1">
    <citation type="journal article" date="2014" name="PLoS Negl. Trop. Dis.">
        <title>An updated insight into the Sialotranscriptome of Triatoma infestans: developmental stage and geographic variations.</title>
        <authorList>
            <person name="Schwarz A."/>
            <person name="Medrano-Mercado N."/>
            <person name="Schaub G.A."/>
            <person name="Struchiner C.J."/>
            <person name="Bargues M.D."/>
            <person name="Levy M.Z."/>
            <person name="Ribeiro J.M."/>
        </authorList>
    </citation>
    <scope>NUCLEOTIDE SEQUENCE</scope>
    <source>
        <strain evidence="18">Chile</strain>
        <tissue evidence="18">Salivary glands</tissue>
    </source>
</reference>
<keyword evidence="6" id="KW-0288">FMN</keyword>
<evidence type="ECO:0000259" key="17">
    <source>
        <dbReference type="SMART" id="SM00904"/>
    </source>
</evidence>
<keyword evidence="8" id="KW-0479">Metal-binding</keyword>
<comment type="cofactor">
    <cofactor evidence="1">
        <name>Zn(2+)</name>
        <dbReference type="ChEBI" id="CHEBI:29105"/>
    </cofactor>
</comment>
<dbReference type="InterPro" id="IPR023468">
    <property type="entry name" value="Riboflavin_kinase"/>
</dbReference>
<evidence type="ECO:0000256" key="13">
    <source>
        <dbReference type="ARBA" id="ARBA00029789"/>
    </source>
</evidence>
<keyword evidence="5" id="KW-0285">Flavoprotein</keyword>
<dbReference type="GO" id="GO:0008531">
    <property type="term" value="F:riboflavin kinase activity"/>
    <property type="evidence" value="ECO:0007669"/>
    <property type="project" value="UniProtKB-EC"/>
</dbReference>
<proteinExistence type="evidence at transcript level"/>
<evidence type="ECO:0000256" key="6">
    <source>
        <dbReference type="ARBA" id="ARBA00022643"/>
    </source>
</evidence>
<keyword evidence="7" id="KW-0808">Transferase</keyword>
<dbReference type="SUPFAM" id="SSF82114">
    <property type="entry name" value="Riboflavin kinase-like"/>
    <property type="match status" value="1"/>
</dbReference>
<evidence type="ECO:0000256" key="10">
    <source>
        <dbReference type="ARBA" id="ARBA00022777"/>
    </source>
</evidence>
<evidence type="ECO:0000256" key="3">
    <source>
        <dbReference type="ARBA" id="ARBA00012105"/>
    </source>
</evidence>
<dbReference type="GO" id="GO:0046872">
    <property type="term" value="F:metal ion binding"/>
    <property type="evidence" value="ECO:0007669"/>
    <property type="project" value="UniProtKB-KW"/>
</dbReference>
<dbReference type="InterPro" id="IPR023465">
    <property type="entry name" value="Riboflavin_kinase_dom_sf"/>
</dbReference>
<dbReference type="AlphaFoldDB" id="A0A023F9W5"/>
<dbReference type="Gene3D" id="2.40.30.30">
    <property type="entry name" value="Riboflavin kinase-like"/>
    <property type="match status" value="1"/>
</dbReference>
<evidence type="ECO:0000256" key="7">
    <source>
        <dbReference type="ARBA" id="ARBA00022679"/>
    </source>
</evidence>
<dbReference type="GO" id="GO:0005739">
    <property type="term" value="C:mitochondrion"/>
    <property type="evidence" value="ECO:0007669"/>
    <property type="project" value="TreeGrafter"/>
</dbReference>
<dbReference type="FunFam" id="2.40.30.30:FF:000002">
    <property type="entry name" value="Riboflavin kinase, putative"/>
    <property type="match status" value="1"/>
</dbReference>
<name>A0A023F9W5_TRIIF</name>
<keyword evidence="10 18" id="KW-0418">Kinase</keyword>
<evidence type="ECO:0000256" key="14">
    <source>
        <dbReference type="ARBA" id="ARBA00050912"/>
    </source>
</evidence>
<feature type="domain" description="Riboflavin kinase" evidence="17">
    <location>
        <begin position="3"/>
        <end position="133"/>
    </location>
</feature>
<comment type="catalytic activity">
    <reaction evidence="14">
        <text>riboflavin + ATP = FMN + ADP + H(+)</text>
        <dbReference type="Rhea" id="RHEA:14357"/>
        <dbReference type="ChEBI" id="CHEBI:15378"/>
        <dbReference type="ChEBI" id="CHEBI:30616"/>
        <dbReference type="ChEBI" id="CHEBI:57986"/>
        <dbReference type="ChEBI" id="CHEBI:58210"/>
        <dbReference type="ChEBI" id="CHEBI:456216"/>
        <dbReference type="EC" id="2.7.1.26"/>
    </reaction>
    <physiologicalReaction direction="left-to-right" evidence="14">
        <dbReference type="Rhea" id="RHEA:14358"/>
    </physiologicalReaction>
</comment>
<comment type="pathway">
    <text evidence="2">Cofactor biosynthesis; FMN biosynthesis; FMN from riboflavin (ATP route): step 1/1.</text>
</comment>
<protein>
    <recommendedName>
        <fullName evidence="4">Riboflavin kinase</fullName>
        <ecNumber evidence="3">2.7.1.26</ecNumber>
    </recommendedName>
    <alternativeName>
        <fullName evidence="16">ATP:riboflavin 5'-phosphotransferase</fullName>
    </alternativeName>
    <alternativeName>
        <fullName evidence="13">Flavokinase</fullName>
    </alternativeName>
</protein>
<evidence type="ECO:0000256" key="12">
    <source>
        <dbReference type="ARBA" id="ARBA00022840"/>
    </source>
</evidence>
<evidence type="ECO:0000256" key="9">
    <source>
        <dbReference type="ARBA" id="ARBA00022741"/>
    </source>
</evidence>
<evidence type="ECO:0000256" key="16">
    <source>
        <dbReference type="ARBA" id="ARBA00077632"/>
    </source>
</evidence>
<keyword evidence="11" id="KW-0862">Zinc</keyword>
<keyword evidence="12" id="KW-0067">ATP-binding</keyword>
<dbReference type="PANTHER" id="PTHR22749">
    <property type="entry name" value="RIBOFLAVIN KINASE/FMN ADENYLYLTRANSFERASE"/>
    <property type="match status" value="1"/>
</dbReference>
<evidence type="ECO:0000256" key="2">
    <source>
        <dbReference type="ARBA" id="ARBA00005201"/>
    </source>
</evidence>
<dbReference type="GO" id="GO:0009398">
    <property type="term" value="P:FMN biosynthetic process"/>
    <property type="evidence" value="ECO:0007669"/>
    <property type="project" value="UniProtKB-UniPathway"/>
</dbReference>
<evidence type="ECO:0000256" key="15">
    <source>
        <dbReference type="ARBA" id="ARBA00054097"/>
    </source>
</evidence>